<dbReference type="Gene3D" id="1.10.10.10">
    <property type="entry name" value="Winged helix-like DNA-binding domain superfamily/Winged helix DNA-binding domain"/>
    <property type="match status" value="1"/>
</dbReference>
<comment type="caution">
    <text evidence="2">The sequence shown here is derived from an EMBL/GenBank/DDBJ whole genome shotgun (WGS) entry which is preliminary data.</text>
</comment>
<comment type="similarity">
    <text evidence="1">Belongs to the ROK (NagC/XylR) family.</text>
</comment>
<evidence type="ECO:0000313" key="2">
    <source>
        <dbReference type="EMBL" id="NMN01898.1"/>
    </source>
</evidence>
<dbReference type="Proteomes" id="UP000553756">
    <property type="component" value="Unassembled WGS sequence"/>
</dbReference>
<proteinExistence type="inferred from homology"/>
<dbReference type="SUPFAM" id="SSF53067">
    <property type="entry name" value="Actin-like ATPase domain"/>
    <property type="match status" value="1"/>
</dbReference>
<gene>
    <name evidence="2" type="ORF">G1C94_0519</name>
</gene>
<dbReference type="Pfam" id="PF00480">
    <property type="entry name" value="ROK"/>
    <property type="match status" value="1"/>
</dbReference>
<sequence>MAEQPTTPQWFPGSEYTHRALRAIAKYGPIARVTLAQILGLSQGALSRITSDLIHAGAVEEMPSSAEERGKLPFGFVPKENSDKRGRPQTALRLCAEKRTFIGANIHGTDVTVVQVDALCRPLAPCVTVPLTSTDPEEVARQVSNVVPSCISKSHPAPTSLAISIGGHVDDGRFVTFAPFLHWDGCVNFADLLETHTGLHSAVFNDLDSLLLHESWFGNAVGIARFAVLTIGSGVGYSLSENSEAIDYPDKSYGMVGHVLIDPEGPRCVSGHIGCSQCLTSDSLAEEYSSIVGHTMTFEEFAADLRAGKPHARRLGDRTCFRLGVLISIVANLAMPTKVLISGESSFIAKLNVESIRKGIEWYRHSRVAPVEFEILDFQWSHWAEAAAARAIAQYIG</sequence>
<dbReference type="EMBL" id="JAAIIJ010000006">
    <property type="protein sequence ID" value="NMN01898.1"/>
    <property type="molecule type" value="Genomic_DNA"/>
</dbReference>
<dbReference type="PANTHER" id="PTHR18964">
    <property type="entry name" value="ROK (REPRESSOR, ORF, KINASE) FAMILY"/>
    <property type="match status" value="1"/>
</dbReference>
<dbReference type="SUPFAM" id="SSF46785">
    <property type="entry name" value="Winged helix' DNA-binding domain"/>
    <property type="match status" value="1"/>
</dbReference>
<name>A0ABX1SZR7_9BIFI</name>
<dbReference type="InterPro" id="IPR043129">
    <property type="entry name" value="ATPase_NBD"/>
</dbReference>
<protein>
    <submittedName>
        <fullName evidence="2">NagC family transcriptional regulator</fullName>
    </submittedName>
</protein>
<dbReference type="InterPro" id="IPR036390">
    <property type="entry name" value="WH_DNA-bd_sf"/>
</dbReference>
<dbReference type="PANTHER" id="PTHR18964:SF149">
    <property type="entry name" value="BIFUNCTIONAL UDP-N-ACETYLGLUCOSAMINE 2-EPIMERASE_N-ACETYLMANNOSAMINE KINASE"/>
    <property type="match status" value="1"/>
</dbReference>
<reference evidence="2 3" key="1">
    <citation type="submission" date="2020-02" db="EMBL/GenBank/DDBJ databases">
        <title>Characterization of phylogenetic diversity of novel bifidobacterial species isolated in Czech ZOOs.</title>
        <authorList>
            <person name="Lugli G.A."/>
            <person name="Vera N.B."/>
            <person name="Ventura M."/>
        </authorList>
    </citation>
    <scope>NUCLEOTIDE SEQUENCE [LARGE SCALE GENOMIC DNA]</scope>
    <source>
        <strain evidence="2 3">DSM 109963</strain>
    </source>
</reference>
<organism evidence="2 3">
    <name type="scientific">Bifidobacterium panos</name>
    <dbReference type="NCBI Taxonomy" id="2675321"/>
    <lineage>
        <taxon>Bacteria</taxon>
        <taxon>Bacillati</taxon>
        <taxon>Actinomycetota</taxon>
        <taxon>Actinomycetes</taxon>
        <taxon>Bifidobacteriales</taxon>
        <taxon>Bifidobacteriaceae</taxon>
        <taxon>Bifidobacterium</taxon>
    </lineage>
</organism>
<keyword evidence="3" id="KW-1185">Reference proteome</keyword>
<dbReference type="RefSeq" id="WP_172144413.1">
    <property type="nucleotide sequence ID" value="NZ_JAAIIJ010000006.1"/>
</dbReference>
<accession>A0ABX1SZR7</accession>
<dbReference type="Gene3D" id="3.30.420.40">
    <property type="match status" value="2"/>
</dbReference>
<dbReference type="InterPro" id="IPR036388">
    <property type="entry name" value="WH-like_DNA-bd_sf"/>
</dbReference>
<evidence type="ECO:0000313" key="3">
    <source>
        <dbReference type="Proteomes" id="UP000553756"/>
    </source>
</evidence>
<evidence type="ECO:0000256" key="1">
    <source>
        <dbReference type="ARBA" id="ARBA00006479"/>
    </source>
</evidence>
<dbReference type="InterPro" id="IPR000600">
    <property type="entry name" value="ROK"/>
</dbReference>